<evidence type="ECO:0000313" key="2">
    <source>
        <dbReference type="Proteomes" id="UP000011944"/>
    </source>
</evidence>
<evidence type="ECO:0000313" key="1">
    <source>
        <dbReference type="EMBL" id="EKN40902.1"/>
    </source>
</evidence>
<gene>
    <name evidence="1" type="ORF">CFSAN001627_16583</name>
</gene>
<name>M1ZPF7_CLOBO</name>
<organism evidence="1 2">
    <name type="scientific">Clostridium botulinum CFSAN001627</name>
    <dbReference type="NCBI Taxonomy" id="1232189"/>
    <lineage>
        <taxon>Bacteria</taxon>
        <taxon>Bacillati</taxon>
        <taxon>Bacillota</taxon>
        <taxon>Clostridia</taxon>
        <taxon>Eubacteriales</taxon>
        <taxon>Clostridiaceae</taxon>
        <taxon>Clostridium</taxon>
    </lineage>
</organism>
<accession>M1ZPF7</accession>
<comment type="caution">
    <text evidence="1">The sequence shown here is derived from an EMBL/GenBank/DDBJ whole genome shotgun (WGS) entry which is preliminary data.</text>
</comment>
<reference evidence="1 2" key="2">
    <citation type="submission" date="2013-03" db="EMBL/GenBank/DDBJ databases">
        <title>Diversity in Clostridium botulinum.</title>
        <authorList>
            <person name="Timme R.E."/>
            <person name="Allard M."/>
            <person name="Luo Y."/>
            <person name="Strain E."/>
            <person name="Gonzalez-Escalona N."/>
            <person name="Brown E."/>
        </authorList>
    </citation>
    <scope>NUCLEOTIDE SEQUENCE [LARGE SCALE GENOMIC DNA]</scope>
    <source>
        <strain evidence="1 2">CFSAN001627</strain>
    </source>
</reference>
<reference evidence="1 2" key="1">
    <citation type="submission" date="2012-10" db="EMBL/GenBank/DDBJ databases">
        <authorList>
            <person name="Strain E.A."/>
            <person name="Brown E."/>
            <person name="Allard M.W."/>
            <person name="Gonzalez-Escalona N."/>
            <person name="Timme R."/>
        </authorList>
    </citation>
    <scope>NUCLEOTIDE SEQUENCE [LARGE SCALE GENOMIC DNA]</scope>
    <source>
        <strain evidence="1 2">CFSAN001627</strain>
    </source>
</reference>
<dbReference type="Proteomes" id="UP000011944">
    <property type="component" value="Unassembled WGS sequence"/>
</dbReference>
<dbReference type="EMBL" id="AMXI01001012">
    <property type="protein sequence ID" value="EKN40902.1"/>
    <property type="molecule type" value="Genomic_DNA"/>
</dbReference>
<feature type="non-terminal residue" evidence="1">
    <location>
        <position position="122"/>
    </location>
</feature>
<proteinExistence type="predicted"/>
<sequence>MPPAFRYEMPLLSNKQKCEFKYTKGNNSESETLLKLIEDNFFKIDKSDEFIKYNENILYDYFEIFDDTPRGLINTYYYLWQMREQKEWKVEHIKQFLDIIVNSSVELEKYKSIIYEIINIKE</sequence>
<protein>
    <submittedName>
        <fullName evidence="1">Uncharacterized protein</fullName>
    </submittedName>
</protein>
<dbReference type="AlphaFoldDB" id="M1ZPF7"/>